<dbReference type="EMBL" id="JBEPIJ010000004">
    <property type="protein sequence ID" value="MES0873312.1"/>
    <property type="molecule type" value="Genomic_DNA"/>
</dbReference>
<evidence type="ECO:0000313" key="1">
    <source>
        <dbReference type="EMBL" id="MES0873312.1"/>
    </source>
</evidence>
<reference evidence="1 2" key="1">
    <citation type="submission" date="2024-06" db="EMBL/GenBank/DDBJ databases">
        <authorList>
            <person name="Li Z."/>
            <person name="Jiang Y."/>
        </authorList>
    </citation>
    <scope>NUCLEOTIDE SEQUENCE [LARGE SCALE GENOMIC DNA]</scope>
    <source>
        <strain evidence="1 2">HSW-8</strain>
    </source>
</reference>
<evidence type="ECO:0000313" key="2">
    <source>
        <dbReference type="Proteomes" id="UP001465331"/>
    </source>
</evidence>
<gene>
    <name evidence="1" type="ORF">ABSH63_04695</name>
</gene>
<sequence length="381" mass="38651">MKDMKAGSGWTVSATRYRLICVIGLAAVLSACGGSGDSQTQPAAQDKAVQASPMSGALDPLQESLSIDGVQAFSDQAVSDAALRSVMRCADVMLSQAVLDLGDQMLSALRDAAEFSNPALLQPDQTALSQRSQSLVVGIAGFLGALSGDDAACARSQWTLGEIGTVLGAFDGGPLEPLTRTLGPALERAALRSTEGSVDIAAFSAMLDDLDVAMQGAMPQLAPEVRDTPVIGGTLHALAQALNQAATLYRTALVFDEPGVAASLEAFIAAVTGNVLTELVPVAALEKQAPQAIAGLGIGSAQIQDDADQASAEIVAKASSGAPLQDLLWTVGNLTRPLAAQLLLVLVPAIATPLLGAGAPVADIVLRVAVNLLSGLLGGIL</sequence>
<keyword evidence="2" id="KW-1185">Reference proteome</keyword>
<proteinExistence type="predicted"/>
<dbReference type="Proteomes" id="UP001465331">
    <property type="component" value="Unassembled WGS sequence"/>
</dbReference>
<protein>
    <submittedName>
        <fullName evidence="1">Uncharacterized protein</fullName>
    </submittedName>
</protein>
<accession>A0ABV2A7T1</accession>
<dbReference type="RefSeq" id="WP_352887878.1">
    <property type="nucleotide sequence ID" value="NZ_JBEPIJ010000004.1"/>
</dbReference>
<comment type="caution">
    <text evidence="1">The sequence shown here is derived from an EMBL/GenBank/DDBJ whole genome shotgun (WGS) entry which is preliminary data.</text>
</comment>
<dbReference type="PROSITE" id="PS51257">
    <property type="entry name" value="PROKAR_LIPOPROTEIN"/>
    <property type="match status" value="1"/>
</dbReference>
<organism evidence="1 2">
    <name type="scientific">Sinimarinibacterium thermocellulolyticum</name>
    <dbReference type="NCBI Taxonomy" id="3170016"/>
    <lineage>
        <taxon>Bacteria</taxon>
        <taxon>Pseudomonadati</taxon>
        <taxon>Pseudomonadota</taxon>
        <taxon>Gammaproteobacteria</taxon>
        <taxon>Nevskiales</taxon>
        <taxon>Nevskiaceae</taxon>
        <taxon>Sinimarinibacterium</taxon>
    </lineage>
</organism>
<name>A0ABV2A7T1_9GAMM</name>